<sequence>ASNSIEDWITISNGFMQKWNFPRCVGAVDGKHVMIQAPPNSGSEFYNYKGFHSIVLMAVVDFEYKFILVDIGCNGKHNDSSIFLRSEIAPYLEEQLLHMPTQKLPGGSIPVPYVILGDSAFGLQPHLLKPFPHATQMNNMLHRVFNYRLSRARRTVENAFGIAASVFRVLRKPIMLKPNNVDRVIFAITCFHNYLLTKKNTRSLYTPFGSLDHETSDGQILPGTWREEGMPTSSLLSLNRNGPKNFSATAKDVRKEFMNYFVSVDGELPWQYNRCLLNQETTPSSLA</sequence>
<comment type="similarity">
    <text evidence="3">Belongs to the HARBI1 family.</text>
</comment>
<dbReference type="GO" id="GO:0016787">
    <property type="term" value="F:hydrolase activity"/>
    <property type="evidence" value="ECO:0007669"/>
    <property type="project" value="UniProtKB-KW"/>
</dbReference>
<evidence type="ECO:0000256" key="5">
    <source>
        <dbReference type="ARBA" id="ARBA00022723"/>
    </source>
</evidence>
<proteinExistence type="inferred from homology"/>
<evidence type="ECO:0000256" key="3">
    <source>
        <dbReference type="ARBA" id="ARBA00006958"/>
    </source>
</evidence>
<comment type="subcellular location">
    <subcellularLocation>
        <location evidence="2">Nucleus</location>
    </subcellularLocation>
</comment>
<name>A0A6G0VYF5_APHCR</name>
<evidence type="ECO:0000256" key="4">
    <source>
        <dbReference type="ARBA" id="ARBA00022722"/>
    </source>
</evidence>
<comment type="caution">
    <text evidence="9">The sequence shown here is derived from an EMBL/GenBank/DDBJ whole genome shotgun (WGS) entry which is preliminary data.</text>
</comment>
<feature type="domain" description="DDE Tnp4" evidence="8">
    <location>
        <begin position="28"/>
        <end position="193"/>
    </location>
</feature>
<reference evidence="9 10" key="1">
    <citation type="submission" date="2019-08" db="EMBL/GenBank/DDBJ databases">
        <title>Whole genome of Aphis craccivora.</title>
        <authorList>
            <person name="Voronova N.V."/>
            <person name="Shulinski R.S."/>
            <person name="Bandarenka Y.V."/>
            <person name="Zhorov D.G."/>
            <person name="Warner D."/>
        </authorList>
    </citation>
    <scope>NUCLEOTIDE SEQUENCE [LARGE SCALE GENOMIC DNA]</scope>
    <source>
        <strain evidence="9">180601</strain>
        <tissue evidence="9">Whole Body</tissue>
    </source>
</reference>
<dbReference type="InterPro" id="IPR027806">
    <property type="entry name" value="HARBI1_dom"/>
</dbReference>
<protein>
    <submittedName>
        <fullName evidence="9">Putative nuclease HARBI1</fullName>
    </submittedName>
</protein>
<dbReference type="Pfam" id="PF13359">
    <property type="entry name" value="DDE_Tnp_4"/>
    <property type="match status" value="1"/>
</dbReference>
<keyword evidence="7" id="KW-0539">Nucleus</keyword>
<dbReference type="GO" id="GO:0005634">
    <property type="term" value="C:nucleus"/>
    <property type="evidence" value="ECO:0007669"/>
    <property type="project" value="UniProtKB-SubCell"/>
</dbReference>
<dbReference type="AlphaFoldDB" id="A0A6G0VYF5"/>
<dbReference type="EMBL" id="VUJU01011315">
    <property type="protein sequence ID" value="KAF0711291.1"/>
    <property type="molecule type" value="Genomic_DNA"/>
</dbReference>
<dbReference type="PANTHER" id="PTHR22930">
    <property type="match status" value="1"/>
</dbReference>
<evidence type="ECO:0000259" key="8">
    <source>
        <dbReference type="Pfam" id="PF13359"/>
    </source>
</evidence>
<dbReference type="OrthoDB" id="6603101at2759"/>
<gene>
    <name evidence="9" type="ORF">FWK35_00034235</name>
</gene>
<dbReference type="PANTHER" id="PTHR22930:SF258">
    <property type="entry name" value="PROTEIN ALP1-LIKE ISOFORM X1"/>
    <property type="match status" value="1"/>
</dbReference>
<dbReference type="InterPro" id="IPR045249">
    <property type="entry name" value="HARBI1-like"/>
</dbReference>
<evidence type="ECO:0000256" key="1">
    <source>
        <dbReference type="ARBA" id="ARBA00001968"/>
    </source>
</evidence>
<evidence type="ECO:0000313" key="10">
    <source>
        <dbReference type="Proteomes" id="UP000478052"/>
    </source>
</evidence>
<keyword evidence="5" id="KW-0479">Metal-binding</keyword>
<evidence type="ECO:0000256" key="2">
    <source>
        <dbReference type="ARBA" id="ARBA00004123"/>
    </source>
</evidence>
<dbReference type="GO" id="GO:0046872">
    <property type="term" value="F:metal ion binding"/>
    <property type="evidence" value="ECO:0007669"/>
    <property type="project" value="UniProtKB-KW"/>
</dbReference>
<comment type="cofactor">
    <cofactor evidence="1">
        <name>a divalent metal cation</name>
        <dbReference type="ChEBI" id="CHEBI:60240"/>
    </cofactor>
</comment>
<dbReference type="Proteomes" id="UP000478052">
    <property type="component" value="Unassembled WGS sequence"/>
</dbReference>
<dbReference type="GO" id="GO:0004518">
    <property type="term" value="F:nuclease activity"/>
    <property type="evidence" value="ECO:0007669"/>
    <property type="project" value="UniProtKB-KW"/>
</dbReference>
<evidence type="ECO:0000256" key="6">
    <source>
        <dbReference type="ARBA" id="ARBA00022801"/>
    </source>
</evidence>
<keyword evidence="4" id="KW-0540">Nuclease</keyword>
<evidence type="ECO:0000313" key="9">
    <source>
        <dbReference type="EMBL" id="KAF0711291.1"/>
    </source>
</evidence>
<organism evidence="9 10">
    <name type="scientific">Aphis craccivora</name>
    <name type="common">Cowpea aphid</name>
    <dbReference type="NCBI Taxonomy" id="307492"/>
    <lineage>
        <taxon>Eukaryota</taxon>
        <taxon>Metazoa</taxon>
        <taxon>Ecdysozoa</taxon>
        <taxon>Arthropoda</taxon>
        <taxon>Hexapoda</taxon>
        <taxon>Insecta</taxon>
        <taxon>Pterygota</taxon>
        <taxon>Neoptera</taxon>
        <taxon>Paraneoptera</taxon>
        <taxon>Hemiptera</taxon>
        <taxon>Sternorrhyncha</taxon>
        <taxon>Aphidomorpha</taxon>
        <taxon>Aphidoidea</taxon>
        <taxon>Aphididae</taxon>
        <taxon>Aphidini</taxon>
        <taxon>Aphis</taxon>
        <taxon>Aphis</taxon>
    </lineage>
</organism>
<keyword evidence="10" id="KW-1185">Reference proteome</keyword>
<feature type="non-terminal residue" evidence="9">
    <location>
        <position position="1"/>
    </location>
</feature>
<evidence type="ECO:0000256" key="7">
    <source>
        <dbReference type="ARBA" id="ARBA00023242"/>
    </source>
</evidence>
<accession>A0A6G0VYF5</accession>
<keyword evidence="6" id="KW-0378">Hydrolase</keyword>